<protein>
    <submittedName>
        <fullName evidence="6">NTE family protein</fullName>
    </submittedName>
</protein>
<dbReference type="InterPro" id="IPR050301">
    <property type="entry name" value="NTE"/>
</dbReference>
<keyword evidence="7" id="KW-1185">Reference proteome</keyword>
<feature type="short sequence motif" description="DGA/G" evidence="4">
    <location>
        <begin position="214"/>
        <end position="216"/>
    </location>
</feature>
<dbReference type="PANTHER" id="PTHR14226:SF78">
    <property type="entry name" value="SLR0060 PROTEIN"/>
    <property type="match status" value="1"/>
</dbReference>
<evidence type="ECO:0000256" key="3">
    <source>
        <dbReference type="ARBA" id="ARBA00023098"/>
    </source>
</evidence>
<evidence type="ECO:0000313" key="7">
    <source>
        <dbReference type="Proteomes" id="UP000198575"/>
    </source>
</evidence>
<evidence type="ECO:0000256" key="1">
    <source>
        <dbReference type="ARBA" id="ARBA00022801"/>
    </source>
</evidence>
<gene>
    <name evidence="6" type="ORF">SAMN05216289_1448</name>
</gene>
<dbReference type="SUPFAM" id="SSF52151">
    <property type="entry name" value="FabD/lysophospholipase-like"/>
    <property type="match status" value="1"/>
</dbReference>
<evidence type="ECO:0000256" key="2">
    <source>
        <dbReference type="ARBA" id="ARBA00022963"/>
    </source>
</evidence>
<feature type="active site" description="Proton acceptor" evidence="4">
    <location>
        <position position="214"/>
    </location>
</feature>
<evidence type="ECO:0000313" key="6">
    <source>
        <dbReference type="EMBL" id="SFN66517.1"/>
    </source>
</evidence>
<dbReference type="STRING" id="578942.SAMN05216289_1448"/>
<dbReference type="OrthoDB" id="9807112at2"/>
<reference evidence="6 7" key="1">
    <citation type="submission" date="2016-10" db="EMBL/GenBank/DDBJ databases">
        <authorList>
            <person name="de Groot N.N."/>
        </authorList>
    </citation>
    <scope>NUCLEOTIDE SEQUENCE [LARGE SCALE GENOMIC DNA]</scope>
    <source>
        <strain evidence="6 7">CGMCC 1.7659</strain>
    </source>
</reference>
<organism evidence="6 7">
    <name type="scientific">Dokdonella immobilis</name>
    <dbReference type="NCBI Taxonomy" id="578942"/>
    <lineage>
        <taxon>Bacteria</taxon>
        <taxon>Pseudomonadati</taxon>
        <taxon>Pseudomonadota</taxon>
        <taxon>Gammaproteobacteria</taxon>
        <taxon>Lysobacterales</taxon>
        <taxon>Rhodanobacteraceae</taxon>
        <taxon>Dokdonella</taxon>
    </lineage>
</organism>
<dbReference type="GO" id="GO:0016042">
    <property type="term" value="P:lipid catabolic process"/>
    <property type="evidence" value="ECO:0007669"/>
    <property type="project" value="UniProtKB-UniRule"/>
</dbReference>
<feature type="short sequence motif" description="GXSXG" evidence="4">
    <location>
        <begin position="57"/>
        <end position="61"/>
    </location>
</feature>
<dbReference type="AlphaFoldDB" id="A0A1I5AVP3"/>
<dbReference type="Proteomes" id="UP000198575">
    <property type="component" value="Unassembled WGS sequence"/>
</dbReference>
<feature type="active site" description="Nucleophile" evidence="4">
    <location>
        <position position="59"/>
    </location>
</feature>
<feature type="short sequence motif" description="GXGXXG" evidence="4">
    <location>
        <begin position="29"/>
        <end position="34"/>
    </location>
</feature>
<name>A0A1I5AVP3_9GAMM</name>
<dbReference type="Gene3D" id="3.40.1090.10">
    <property type="entry name" value="Cytosolic phospholipase A2 catalytic domain"/>
    <property type="match status" value="2"/>
</dbReference>
<evidence type="ECO:0000256" key="4">
    <source>
        <dbReference type="PROSITE-ProRule" id="PRU01161"/>
    </source>
</evidence>
<evidence type="ECO:0000259" key="5">
    <source>
        <dbReference type="PROSITE" id="PS51635"/>
    </source>
</evidence>
<dbReference type="GO" id="GO:0016787">
    <property type="term" value="F:hydrolase activity"/>
    <property type="evidence" value="ECO:0007669"/>
    <property type="project" value="UniProtKB-UniRule"/>
</dbReference>
<proteinExistence type="predicted"/>
<dbReference type="InterPro" id="IPR002641">
    <property type="entry name" value="PNPLA_dom"/>
</dbReference>
<dbReference type="PANTHER" id="PTHR14226">
    <property type="entry name" value="NEUROPATHY TARGET ESTERASE/SWISS CHEESE D.MELANOGASTER"/>
    <property type="match status" value="1"/>
</dbReference>
<keyword evidence="2 4" id="KW-0442">Lipid degradation</keyword>
<dbReference type="InterPro" id="IPR016035">
    <property type="entry name" value="Acyl_Trfase/lysoPLipase"/>
</dbReference>
<dbReference type="RefSeq" id="WP_092410778.1">
    <property type="nucleotide sequence ID" value="NZ_FOVF01000044.1"/>
</dbReference>
<keyword evidence="3 4" id="KW-0443">Lipid metabolism</keyword>
<keyword evidence="1 4" id="KW-0378">Hydrolase</keyword>
<sequence>MAATRKRANPSKKPPATDAIKPINLALQGGGSHGAFTWGVLDRLLEDGRVSFDGICGTSAGAMNAVLVAHGLMHGGHDGARASLANFWERVGQLGAMLNPVAAMLGSNPLTHAGSDPLLATQQWAMESFTRTFSPYQFNPMNVNPLRDLLAACVDFEALHHCGEVKLFLCATNVRSGKVRVFDNTSMSVDAVMASACLPHLFQAVEIDGEHYWDGGYMGNPVLYPLFYETGTRDVVVIMVNQMHRDEVPTTPAAIEDRVNEISFNSSLMREMRAVEFVSRQLTEGWLKPEYARRMRHVLVHLIRADAFMGTLAAATKISTDMQFLTGLRDLGRASATQWLQDNHAALGKRSTIDLRREFLD</sequence>
<dbReference type="PROSITE" id="PS51635">
    <property type="entry name" value="PNPLA"/>
    <property type="match status" value="1"/>
</dbReference>
<accession>A0A1I5AVP3</accession>
<dbReference type="Pfam" id="PF01734">
    <property type="entry name" value="Patatin"/>
    <property type="match status" value="1"/>
</dbReference>
<dbReference type="EMBL" id="FOVF01000044">
    <property type="protein sequence ID" value="SFN66517.1"/>
    <property type="molecule type" value="Genomic_DNA"/>
</dbReference>
<feature type="domain" description="PNPLA" evidence="5">
    <location>
        <begin position="25"/>
        <end position="227"/>
    </location>
</feature>